<dbReference type="EMBL" id="SJTG01000004">
    <property type="protein sequence ID" value="TCI08561.1"/>
    <property type="molecule type" value="Genomic_DNA"/>
</dbReference>
<feature type="compositionally biased region" description="Low complexity" evidence="7">
    <location>
        <begin position="36"/>
        <end position="53"/>
    </location>
</feature>
<evidence type="ECO:0000313" key="8">
    <source>
        <dbReference type="EMBL" id="TCI08561.1"/>
    </source>
</evidence>
<gene>
    <name evidence="8" type="ORF">EZM97_28515</name>
</gene>
<comment type="caution">
    <text evidence="8">The sequence shown here is derived from an EMBL/GenBank/DDBJ whole genome shotgun (WGS) entry which is preliminary data.</text>
</comment>
<evidence type="ECO:0000256" key="7">
    <source>
        <dbReference type="SAM" id="MobiDB-lite"/>
    </source>
</evidence>
<dbReference type="Proteomes" id="UP000291822">
    <property type="component" value="Unassembled WGS sequence"/>
</dbReference>
<dbReference type="AlphaFoldDB" id="A0A4R0YPS7"/>
<evidence type="ECO:0000256" key="2">
    <source>
        <dbReference type="ARBA" id="ARBA00022729"/>
    </source>
</evidence>
<keyword evidence="8" id="KW-0762">Sugar transport</keyword>
<dbReference type="NCBIfam" id="NF047847">
    <property type="entry name" value="SS_mature_LptM"/>
    <property type="match status" value="1"/>
</dbReference>
<evidence type="ECO:0000256" key="1">
    <source>
        <dbReference type="ARBA" id="ARBA00004459"/>
    </source>
</evidence>
<sequence>MRPLLLTLMCVATLMLAGCGNKGPLFMPEAKPTPPAAAAAPAHASTAATPAQH</sequence>
<dbReference type="RefSeq" id="WP_131152986.1">
    <property type="nucleotide sequence ID" value="NZ_SJTG01000004.1"/>
</dbReference>
<keyword evidence="6" id="KW-0449">Lipoprotein</keyword>
<name>A0A4R0YPS7_9GAMM</name>
<keyword evidence="2" id="KW-0732">Signal</keyword>
<keyword evidence="4" id="KW-0564">Palmitate</keyword>
<dbReference type="InterPro" id="IPR032831">
    <property type="entry name" value="LptM_cons"/>
</dbReference>
<keyword evidence="8" id="KW-0813">Transport</keyword>
<dbReference type="PROSITE" id="PS51257">
    <property type="entry name" value="PROKAR_LIPOPROTEIN"/>
    <property type="match status" value="1"/>
</dbReference>
<keyword evidence="3" id="KW-0472">Membrane</keyword>
<evidence type="ECO:0000256" key="4">
    <source>
        <dbReference type="ARBA" id="ARBA00023139"/>
    </source>
</evidence>
<keyword evidence="5" id="KW-0998">Cell outer membrane</keyword>
<keyword evidence="9" id="KW-1185">Reference proteome</keyword>
<comment type="subcellular location">
    <subcellularLocation>
        <location evidence="1">Cell outer membrane</location>
        <topology evidence="1">Lipid-anchor</topology>
    </subcellularLocation>
</comment>
<accession>A0A4R0YPS7</accession>
<evidence type="ECO:0000256" key="5">
    <source>
        <dbReference type="ARBA" id="ARBA00023237"/>
    </source>
</evidence>
<dbReference type="Pfam" id="PF13627">
    <property type="entry name" value="LptM_cons"/>
    <property type="match status" value="1"/>
</dbReference>
<reference evidence="8 9" key="1">
    <citation type="submission" date="2019-02" db="EMBL/GenBank/DDBJ databases">
        <title>Dyella amyloliquefaciens sp. nov., isolated from forest soil.</title>
        <authorList>
            <person name="Gao Z.-H."/>
            <person name="Qiu L.-H."/>
        </authorList>
    </citation>
    <scope>NUCLEOTIDE SEQUENCE [LARGE SCALE GENOMIC DNA]</scope>
    <source>
        <strain evidence="8 9">KACC 12747</strain>
    </source>
</reference>
<protein>
    <submittedName>
        <fullName evidence="8">Sugar transporter</fullName>
    </submittedName>
</protein>
<evidence type="ECO:0000313" key="9">
    <source>
        <dbReference type="Proteomes" id="UP000291822"/>
    </source>
</evidence>
<evidence type="ECO:0000256" key="6">
    <source>
        <dbReference type="ARBA" id="ARBA00023288"/>
    </source>
</evidence>
<feature type="region of interest" description="Disordered" evidence="7">
    <location>
        <begin position="27"/>
        <end position="53"/>
    </location>
</feature>
<evidence type="ECO:0000256" key="3">
    <source>
        <dbReference type="ARBA" id="ARBA00023136"/>
    </source>
</evidence>
<dbReference type="GO" id="GO:0009279">
    <property type="term" value="C:cell outer membrane"/>
    <property type="evidence" value="ECO:0007669"/>
    <property type="project" value="UniProtKB-SubCell"/>
</dbReference>
<organism evidence="8 9">
    <name type="scientific">Dyella soli</name>
    <dbReference type="NCBI Taxonomy" id="522319"/>
    <lineage>
        <taxon>Bacteria</taxon>
        <taxon>Pseudomonadati</taxon>
        <taxon>Pseudomonadota</taxon>
        <taxon>Gammaproteobacteria</taxon>
        <taxon>Lysobacterales</taxon>
        <taxon>Rhodanobacteraceae</taxon>
        <taxon>Dyella</taxon>
    </lineage>
</organism>
<proteinExistence type="predicted"/>